<feature type="transmembrane region" description="Helical" evidence="6">
    <location>
        <begin position="421"/>
        <end position="439"/>
    </location>
</feature>
<keyword evidence="3 6" id="KW-0812">Transmembrane</keyword>
<feature type="transmembrane region" description="Helical" evidence="6">
    <location>
        <begin position="319"/>
        <end position="344"/>
    </location>
</feature>
<evidence type="ECO:0000256" key="1">
    <source>
        <dbReference type="ARBA" id="ARBA00004141"/>
    </source>
</evidence>
<feature type="transmembrane region" description="Helical" evidence="6">
    <location>
        <begin position="176"/>
        <end position="196"/>
    </location>
</feature>
<evidence type="ECO:0000256" key="2">
    <source>
        <dbReference type="ARBA" id="ARBA00022448"/>
    </source>
</evidence>
<evidence type="ECO:0000256" key="5">
    <source>
        <dbReference type="ARBA" id="ARBA00023136"/>
    </source>
</evidence>
<dbReference type="NCBIfam" id="TIGR00784">
    <property type="entry name" value="citMHS"/>
    <property type="match status" value="1"/>
</dbReference>
<feature type="domain" description="Citrate transporter-like" evidence="7">
    <location>
        <begin position="15"/>
        <end position="384"/>
    </location>
</feature>
<keyword evidence="9" id="KW-1185">Reference proteome</keyword>
<sequence length="440" mass="45130">MLVVVASATLVLLLAAILSNRVSPVVALILIPALAALTLGEASAMPGYVIKGIGQIAPIAGMFVFAILFFGIMTDVGLLAPLVGAILTFVGRRPERITLGTAALALLIHLDGSGAVCFLVTIPALRPIYDELGMDRRVLACTASMAAGVNFLPWTGPTVRAAASLKLTVTEIFTPLIGVQSVGLVFVFAASWYLGLRERRRLGLRPLASAAHELDDGGTASAPASADAGHGAGLVRPRLLPLNLLLTLVVVALMVSGLAEPVVVFMLGTALALVINFPDPAAQRARIEAHAPTAMLMVSVLVAAGAFTGILNGTGMIKALAVASTALVPTGLGPHIPVLLAFLAMPLSLAFDPDSFYFGVLPVVAEVSGHFGVAPVKVAQAALLGQMTTGFPVSPLTPATFLVAGLSGIELGAHQRFSIPWLFGVSLVMTAAAVLMGVLA</sequence>
<keyword evidence="4 6" id="KW-1133">Transmembrane helix</keyword>
<evidence type="ECO:0000313" key="8">
    <source>
        <dbReference type="EMBL" id="MBC2650499.1"/>
    </source>
</evidence>
<evidence type="ECO:0000313" key="9">
    <source>
        <dbReference type="Proteomes" id="UP000520156"/>
    </source>
</evidence>
<dbReference type="AlphaFoldDB" id="A0A7X1F5A5"/>
<dbReference type="RefSeq" id="WP_185681888.1">
    <property type="nucleotide sequence ID" value="NZ_JACLAU010000001.1"/>
</dbReference>
<proteinExistence type="predicted"/>
<evidence type="ECO:0000256" key="3">
    <source>
        <dbReference type="ARBA" id="ARBA00022692"/>
    </source>
</evidence>
<dbReference type="InterPro" id="IPR014738">
    <property type="entry name" value="Citrate_transporter"/>
</dbReference>
<feature type="transmembrane region" description="Helical" evidence="6">
    <location>
        <begin position="29"/>
        <end position="50"/>
    </location>
</feature>
<feature type="transmembrane region" description="Helical" evidence="6">
    <location>
        <begin position="62"/>
        <end position="90"/>
    </location>
</feature>
<reference evidence="8 9" key="1">
    <citation type="submission" date="2020-08" db="EMBL/GenBank/DDBJ databases">
        <title>The genome sequence of Novosphingobium flavum 4Y4.</title>
        <authorList>
            <person name="Liu Y."/>
        </authorList>
    </citation>
    <scope>NUCLEOTIDE SEQUENCE [LARGE SCALE GENOMIC DNA]</scope>
    <source>
        <strain evidence="8 9">4Y4</strain>
    </source>
</reference>
<comment type="caution">
    <text evidence="8">The sequence shown here is derived from an EMBL/GenBank/DDBJ whole genome shotgun (WGS) entry which is preliminary data.</text>
</comment>
<organism evidence="8 9">
    <name type="scientific">Novosphingobium aerophilum</name>
    <dbReference type="NCBI Taxonomy" id="2839843"/>
    <lineage>
        <taxon>Bacteria</taxon>
        <taxon>Pseudomonadati</taxon>
        <taxon>Pseudomonadota</taxon>
        <taxon>Alphaproteobacteria</taxon>
        <taxon>Sphingomonadales</taxon>
        <taxon>Sphingomonadaceae</taxon>
        <taxon>Novosphingobium</taxon>
    </lineage>
</organism>
<feature type="transmembrane region" description="Helical" evidence="6">
    <location>
        <begin position="289"/>
        <end position="312"/>
    </location>
</feature>
<evidence type="ECO:0000259" key="7">
    <source>
        <dbReference type="Pfam" id="PF03600"/>
    </source>
</evidence>
<dbReference type="InterPro" id="IPR004680">
    <property type="entry name" value="Cit_transptr-like_dom"/>
</dbReference>
<keyword evidence="5 6" id="KW-0472">Membrane</keyword>
<feature type="transmembrane region" description="Helical" evidence="6">
    <location>
        <begin position="102"/>
        <end position="125"/>
    </location>
</feature>
<feature type="transmembrane region" description="Helical" evidence="6">
    <location>
        <begin position="244"/>
        <end position="277"/>
    </location>
</feature>
<name>A0A7X1F5A5_9SPHN</name>
<dbReference type="GO" id="GO:0016020">
    <property type="term" value="C:membrane"/>
    <property type="evidence" value="ECO:0007669"/>
    <property type="project" value="UniProtKB-SubCell"/>
</dbReference>
<feature type="transmembrane region" description="Helical" evidence="6">
    <location>
        <begin position="356"/>
        <end position="376"/>
    </location>
</feature>
<gene>
    <name evidence="8" type="ORF">H7F49_02130</name>
</gene>
<evidence type="ECO:0000256" key="4">
    <source>
        <dbReference type="ARBA" id="ARBA00022989"/>
    </source>
</evidence>
<dbReference type="EMBL" id="JACLAU010000001">
    <property type="protein sequence ID" value="MBC2650499.1"/>
    <property type="molecule type" value="Genomic_DNA"/>
</dbReference>
<protein>
    <submittedName>
        <fullName evidence="8">Citrate transporter</fullName>
    </submittedName>
</protein>
<comment type="subcellular location">
    <subcellularLocation>
        <location evidence="1">Membrane</location>
        <topology evidence="1">Multi-pass membrane protein</topology>
    </subcellularLocation>
</comment>
<dbReference type="Proteomes" id="UP000520156">
    <property type="component" value="Unassembled WGS sequence"/>
</dbReference>
<feature type="transmembrane region" description="Helical" evidence="6">
    <location>
        <begin position="137"/>
        <end position="156"/>
    </location>
</feature>
<evidence type="ECO:0000256" key="6">
    <source>
        <dbReference type="SAM" id="Phobius"/>
    </source>
</evidence>
<accession>A0A7X1F5A5</accession>
<keyword evidence="2" id="KW-0813">Transport</keyword>
<feature type="transmembrane region" description="Helical" evidence="6">
    <location>
        <begin position="388"/>
        <end position="409"/>
    </location>
</feature>
<dbReference type="Pfam" id="PF03600">
    <property type="entry name" value="CitMHS"/>
    <property type="match status" value="1"/>
</dbReference>
<dbReference type="GO" id="GO:0015137">
    <property type="term" value="F:citrate transmembrane transporter activity"/>
    <property type="evidence" value="ECO:0007669"/>
    <property type="project" value="InterPro"/>
</dbReference>